<keyword evidence="4" id="KW-1003">Cell membrane</keyword>
<dbReference type="Gene3D" id="3.30.450.20">
    <property type="entry name" value="PAS domain"/>
    <property type="match status" value="2"/>
</dbReference>
<dbReference type="InterPro" id="IPR013767">
    <property type="entry name" value="PAS_fold"/>
</dbReference>
<dbReference type="InterPro" id="IPR006189">
    <property type="entry name" value="CHASE_dom"/>
</dbReference>
<dbReference type="Gene3D" id="1.10.287.130">
    <property type="match status" value="1"/>
</dbReference>
<evidence type="ECO:0000259" key="18">
    <source>
        <dbReference type="PROSITE" id="PS50839"/>
    </source>
</evidence>
<proteinExistence type="predicted"/>
<evidence type="ECO:0000256" key="11">
    <source>
        <dbReference type="ARBA" id="ARBA00023136"/>
    </source>
</evidence>
<dbReference type="InterPro" id="IPR003594">
    <property type="entry name" value="HATPase_dom"/>
</dbReference>
<evidence type="ECO:0000313" key="19">
    <source>
        <dbReference type="EMBL" id="MDL5031005.1"/>
    </source>
</evidence>
<dbReference type="SUPFAM" id="SSF47226">
    <property type="entry name" value="Histidine-containing phosphotransfer domain, HPT domain"/>
    <property type="match status" value="1"/>
</dbReference>
<evidence type="ECO:0000256" key="9">
    <source>
        <dbReference type="ARBA" id="ARBA00022989"/>
    </source>
</evidence>
<accession>A0ABT7LH79</accession>
<dbReference type="SMART" id="SM01079">
    <property type="entry name" value="CHASE"/>
    <property type="match status" value="1"/>
</dbReference>
<dbReference type="InterPro" id="IPR000700">
    <property type="entry name" value="PAS-assoc_C"/>
</dbReference>
<feature type="domain" description="Response regulatory" evidence="15">
    <location>
        <begin position="866"/>
        <end position="993"/>
    </location>
</feature>
<feature type="transmembrane region" description="Helical" evidence="13">
    <location>
        <begin position="310"/>
        <end position="332"/>
    </location>
</feature>
<evidence type="ECO:0000256" key="6">
    <source>
        <dbReference type="ARBA" id="ARBA00022692"/>
    </source>
</evidence>
<dbReference type="SUPFAM" id="SSF47384">
    <property type="entry name" value="Homodimeric domain of signal transducing histidine kinase"/>
    <property type="match status" value="1"/>
</dbReference>
<evidence type="ECO:0000259" key="17">
    <source>
        <dbReference type="PROSITE" id="PS50113"/>
    </source>
</evidence>
<protein>
    <recommendedName>
        <fullName evidence="3">histidine kinase</fullName>
        <ecNumber evidence="3">2.7.13.3</ecNumber>
    </recommendedName>
</protein>
<dbReference type="InterPro" id="IPR036641">
    <property type="entry name" value="HPT_dom_sf"/>
</dbReference>
<dbReference type="Gene3D" id="2.10.70.100">
    <property type="match status" value="1"/>
</dbReference>
<reference evidence="19 20" key="1">
    <citation type="submission" date="2023-06" db="EMBL/GenBank/DDBJ databases">
        <title>Pelomonas sp. APW6 16S ribosomal RNA gene genome sequencing and assembly.</title>
        <authorList>
            <person name="Woo H."/>
        </authorList>
    </citation>
    <scope>NUCLEOTIDE SEQUENCE [LARGE SCALE GENOMIC DNA]</scope>
    <source>
        <strain evidence="19 20">APW6</strain>
    </source>
</reference>
<dbReference type="InterPro" id="IPR005467">
    <property type="entry name" value="His_kinase_dom"/>
</dbReference>
<dbReference type="SUPFAM" id="SSF55785">
    <property type="entry name" value="PYP-like sensor domain (PAS domain)"/>
    <property type="match status" value="2"/>
</dbReference>
<evidence type="ECO:0000313" key="20">
    <source>
        <dbReference type="Proteomes" id="UP001238603"/>
    </source>
</evidence>
<evidence type="ECO:0000256" key="2">
    <source>
        <dbReference type="ARBA" id="ARBA00004651"/>
    </source>
</evidence>
<dbReference type="Gene3D" id="1.20.120.160">
    <property type="entry name" value="HPT domain"/>
    <property type="match status" value="1"/>
</dbReference>
<dbReference type="CDD" id="cd17546">
    <property type="entry name" value="REC_hyHK_CKI1_RcsC-like"/>
    <property type="match status" value="2"/>
</dbReference>
<dbReference type="Pfam" id="PF03924">
    <property type="entry name" value="CHASE"/>
    <property type="match status" value="1"/>
</dbReference>
<dbReference type="SMART" id="SM00091">
    <property type="entry name" value="PAS"/>
    <property type="match status" value="2"/>
</dbReference>
<evidence type="ECO:0000256" key="5">
    <source>
        <dbReference type="ARBA" id="ARBA00022553"/>
    </source>
</evidence>
<dbReference type="SMART" id="SM00388">
    <property type="entry name" value="HisKA"/>
    <property type="match status" value="1"/>
</dbReference>
<keyword evidence="6 13" id="KW-0812">Transmembrane</keyword>
<dbReference type="SUPFAM" id="SSF52172">
    <property type="entry name" value="CheY-like"/>
    <property type="match status" value="2"/>
</dbReference>
<feature type="domain" description="Response regulatory" evidence="15">
    <location>
        <begin position="1016"/>
        <end position="1133"/>
    </location>
</feature>
<organism evidence="19 20">
    <name type="scientific">Roseateles subflavus</name>
    <dbReference type="NCBI Taxonomy" id="3053353"/>
    <lineage>
        <taxon>Bacteria</taxon>
        <taxon>Pseudomonadati</taxon>
        <taxon>Pseudomonadota</taxon>
        <taxon>Betaproteobacteria</taxon>
        <taxon>Burkholderiales</taxon>
        <taxon>Sphaerotilaceae</taxon>
        <taxon>Roseateles</taxon>
    </lineage>
</organism>
<dbReference type="CDD" id="cd16922">
    <property type="entry name" value="HATPase_EvgS-ArcB-TorS-like"/>
    <property type="match status" value="1"/>
</dbReference>
<dbReference type="PROSITE" id="PS50112">
    <property type="entry name" value="PAS"/>
    <property type="match status" value="1"/>
</dbReference>
<evidence type="ECO:0000259" key="16">
    <source>
        <dbReference type="PROSITE" id="PS50112"/>
    </source>
</evidence>
<dbReference type="Gene3D" id="3.40.50.2300">
    <property type="match status" value="2"/>
</dbReference>
<dbReference type="SMART" id="SM00387">
    <property type="entry name" value="HATPase_c"/>
    <property type="match status" value="1"/>
</dbReference>
<evidence type="ECO:0000256" key="10">
    <source>
        <dbReference type="ARBA" id="ARBA00023012"/>
    </source>
</evidence>
<evidence type="ECO:0000256" key="8">
    <source>
        <dbReference type="ARBA" id="ARBA00022840"/>
    </source>
</evidence>
<dbReference type="InterPro" id="IPR035965">
    <property type="entry name" value="PAS-like_dom_sf"/>
</dbReference>
<keyword evidence="5 12" id="KW-0597">Phosphoprotein</keyword>
<feature type="domain" description="PAC" evidence="17">
    <location>
        <begin position="538"/>
        <end position="590"/>
    </location>
</feature>
<feature type="domain" description="CHASE" evidence="18">
    <location>
        <begin position="74"/>
        <end position="205"/>
    </location>
</feature>
<feature type="modified residue" description="4-aspartylphosphate" evidence="12">
    <location>
        <position position="918"/>
    </location>
</feature>
<dbReference type="PRINTS" id="PR00344">
    <property type="entry name" value="BCTRLSENSOR"/>
</dbReference>
<dbReference type="SMART" id="SM00086">
    <property type="entry name" value="PAC"/>
    <property type="match status" value="2"/>
</dbReference>
<dbReference type="Pfam" id="PF00989">
    <property type="entry name" value="PAS"/>
    <property type="match status" value="1"/>
</dbReference>
<dbReference type="InterPro" id="IPR001610">
    <property type="entry name" value="PAC"/>
</dbReference>
<dbReference type="InterPro" id="IPR000014">
    <property type="entry name" value="PAS"/>
</dbReference>
<dbReference type="Pfam" id="PF08447">
    <property type="entry name" value="PAS_3"/>
    <property type="match status" value="1"/>
</dbReference>
<dbReference type="PANTHER" id="PTHR45339">
    <property type="entry name" value="HYBRID SIGNAL TRANSDUCTION HISTIDINE KINASE J"/>
    <property type="match status" value="1"/>
</dbReference>
<dbReference type="Pfam" id="PF01627">
    <property type="entry name" value="Hpt"/>
    <property type="match status" value="1"/>
</dbReference>
<dbReference type="SMART" id="SM00448">
    <property type="entry name" value="REC"/>
    <property type="match status" value="2"/>
</dbReference>
<name>A0ABT7LH79_9BURK</name>
<dbReference type="InterPro" id="IPR036097">
    <property type="entry name" value="HisK_dim/P_sf"/>
</dbReference>
<keyword evidence="11 13" id="KW-0472">Membrane</keyword>
<comment type="caution">
    <text evidence="19">The sequence shown here is derived from an EMBL/GenBank/DDBJ whole genome shotgun (WGS) entry which is preliminary data.</text>
</comment>
<keyword evidence="8" id="KW-0067">ATP-binding</keyword>
<dbReference type="PROSITE" id="PS50839">
    <property type="entry name" value="CHASE"/>
    <property type="match status" value="1"/>
</dbReference>
<evidence type="ECO:0000256" key="1">
    <source>
        <dbReference type="ARBA" id="ARBA00000085"/>
    </source>
</evidence>
<dbReference type="InterPro" id="IPR036890">
    <property type="entry name" value="HATPase_C_sf"/>
</dbReference>
<feature type="domain" description="Histidine kinase" evidence="14">
    <location>
        <begin position="626"/>
        <end position="851"/>
    </location>
</feature>
<sequence length="1336" mass="144360">MKPWHAGLAGPLLVVALGAVLAAAVGQRLYRDQRMQLEQRLAAATDTVLDSLQERIRTYEFGLRGARGAVITTGPELISRERFRHYMASRDLEHEFPGARGFGVIRKVPRDGEDAFLSTANADGWHGFAIRQIAPHDGDRLVIQYLEPIEGNTAAIGLDIASEPHRRDAALQAIDSGRAVLSQPITLVQASGKTDQGMLFLLPIYGQGRPVGTVAERRAAAFALAYCPLAMDEVLQRLGAVPRGMVLRIRDAGQEVGAPPLFASAGFGQALPDGPQLQRSLSIYGRSWQVDTGITPAFLPEAGALTPGRAAVLVLLASALLALLLHVGLLALHRRRLAQAGMERLAAIIEGSNDAIVGKDLQGRVISWNPAAERIFGYSAQQALGRSMSELVVPDELLDEEQRILETIARGQVVPLFDTVRRRRDGRLIDVTVTVSPVRGADGRVIGAAKTARDVTEERRHDARFRLAVDAAGIGIWIWQLGDNQLFWDERMCELYELPPEERQHGLFYEYWRSHVHPQDLPEAERQLQQLVRGEGTYTPVFRVMLDSGGVRWIKAAAILERDRQGQPVQVVGTNLDISAEVEAKLRVQELNSDLESLVLKRTAQLQDAVVAAEQANLAKSAFLSNMSHEIRTPLNAILGLAYLLQRQQLGGEAGDMVGKIHGAGKGLLGIVNDVLDFSKIEAERLELEQAPFRLADVLDNLASLMAPMLGAKPVELLIGAPPPGAGELVGDAMRLGQILTNLLSNALKFTPSGEVVLSVQRLDEPWAGDCGPRHLRFSVRDTGIGIPKDKQAVIFEAFNQADNSTTRSYGGTGLGLAISSRLVRLMGGTLTVQSEPGQGSEFSFELHLPCADADTPARPTGAGLSVLIADDHELARQVLRQTAQGLGWRARTVESGEAALASLEEAEDSAYDVLVLDWRMPGLDGLETARRIRAQHGPQGAAAPGRHWPIIVMVTAYDRSELRGQDTEALVDAVLTKPVTASSLYDAVLAAQGHRGRFEFVSQDPDGAPRLQGRRVLVVDDSDINREVAARMLEREGAQALQAEDGQAALQLLESQDGVDIVLMDMQMPVLDGYGATRALRRHPRLARLPVLALSAGAFKEQRERALAVGVNGFVAKPYTADELVAAIRQALEPGERLASQPASAAATSGVPLLNRARGLQSLGDEATWHAALLRFATSYRHSLEELPPDADARGAFAHKLRGAAALLGLEQLAAAAAGLEQAAAAAAPTQPPLQTLRQALRQAFDLIEELADATAAPSRPVRSEPAGVQDADQLREALESDDYDRLAQALSQCQGHLNPELLAALDRCLASYDFRGARLIFDAASRGPVLERES</sequence>
<dbReference type="PANTHER" id="PTHR45339:SF1">
    <property type="entry name" value="HYBRID SIGNAL TRANSDUCTION HISTIDINE KINASE J"/>
    <property type="match status" value="1"/>
</dbReference>
<evidence type="ECO:0000256" key="13">
    <source>
        <dbReference type="SAM" id="Phobius"/>
    </source>
</evidence>
<dbReference type="EC" id="2.7.13.3" evidence="3"/>
<feature type="domain" description="PAC" evidence="17">
    <location>
        <begin position="415"/>
        <end position="467"/>
    </location>
</feature>
<feature type="domain" description="PAS" evidence="16">
    <location>
        <begin position="341"/>
        <end position="411"/>
    </location>
</feature>
<dbReference type="Gene3D" id="3.30.450.350">
    <property type="entry name" value="CHASE domain"/>
    <property type="match status" value="1"/>
</dbReference>
<dbReference type="InterPro" id="IPR004358">
    <property type="entry name" value="Sig_transdc_His_kin-like_C"/>
</dbReference>
<gene>
    <name evidence="19" type="ORF">QRD43_03720</name>
</gene>
<dbReference type="CDD" id="cd00082">
    <property type="entry name" value="HisKA"/>
    <property type="match status" value="1"/>
</dbReference>
<dbReference type="RefSeq" id="WP_285981125.1">
    <property type="nucleotide sequence ID" value="NZ_JASVDS010000001.1"/>
</dbReference>
<dbReference type="InterPro" id="IPR001789">
    <property type="entry name" value="Sig_transdc_resp-reg_receiver"/>
</dbReference>
<dbReference type="InterPro" id="IPR008207">
    <property type="entry name" value="Sig_transdc_His_kin_Hpt_dom"/>
</dbReference>
<dbReference type="InterPro" id="IPR013655">
    <property type="entry name" value="PAS_fold_3"/>
</dbReference>
<dbReference type="SUPFAM" id="SSF55874">
    <property type="entry name" value="ATPase domain of HSP90 chaperone/DNA topoisomerase II/histidine kinase"/>
    <property type="match status" value="1"/>
</dbReference>
<dbReference type="PROSITE" id="PS50110">
    <property type="entry name" value="RESPONSE_REGULATORY"/>
    <property type="match status" value="2"/>
</dbReference>
<evidence type="ECO:0000256" key="12">
    <source>
        <dbReference type="PROSITE-ProRule" id="PRU00169"/>
    </source>
</evidence>
<evidence type="ECO:0000256" key="4">
    <source>
        <dbReference type="ARBA" id="ARBA00022475"/>
    </source>
</evidence>
<comment type="catalytic activity">
    <reaction evidence="1">
        <text>ATP + protein L-histidine = ADP + protein N-phospho-L-histidine.</text>
        <dbReference type="EC" id="2.7.13.3"/>
    </reaction>
</comment>
<comment type="subcellular location">
    <subcellularLocation>
        <location evidence="2">Cell membrane</location>
        <topology evidence="2">Multi-pass membrane protein</topology>
    </subcellularLocation>
</comment>
<keyword evidence="20" id="KW-1185">Reference proteome</keyword>
<dbReference type="PROSITE" id="PS50113">
    <property type="entry name" value="PAC"/>
    <property type="match status" value="2"/>
</dbReference>
<dbReference type="Pfam" id="PF00512">
    <property type="entry name" value="HisKA"/>
    <property type="match status" value="1"/>
</dbReference>
<evidence type="ECO:0000259" key="14">
    <source>
        <dbReference type="PROSITE" id="PS50109"/>
    </source>
</evidence>
<dbReference type="Pfam" id="PF00072">
    <property type="entry name" value="Response_reg"/>
    <property type="match status" value="2"/>
</dbReference>
<keyword evidence="9 13" id="KW-1133">Transmembrane helix</keyword>
<feature type="modified residue" description="4-aspartylphosphate" evidence="12">
    <location>
        <position position="1066"/>
    </location>
</feature>
<dbReference type="InterPro" id="IPR042240">
    <property type="entry name" value="CHASE_sf"/>
</dbReference>
<evidence type="ECO:0000259" key="15">
    <source>
        <dbReference type="PROSITE" id="PS50110"/>
    </source>
</evidence>
<evidence type="ECO:0000256" key="7">
    <source>
        <dbReference type="ARBA" id="ARBA00022741"/>
    </source>
</evidence>
<evidence type="ECO:0000256" key="3">
    <source>
        <dbReference type="ARBA" id="ARBA00012438"/>
    </source>
</evidence>
<dbReference type="CDD" id="cd00130">
    <property type="entry name" value="PAS"/>
    <property type="match status" value="2"/>
</dbReference>
<dbReference type="InterPro" id="IPR011006">
    <property type="entry name" value="CheY-like_superfamily"/>
</dbReference>
<dbReference type="Proteomes" id="UP001238603">
    <property type="component" value="Unassembled WGS sequence"/>
</dbReference>
<dbReference type="Gene3D" id="3.30.565.10">
    <property type="entry name" value="Histidine kinase-like ATPase, C-terminal domain"/>
    <property type="match status" value="1"/>
</dbReference>
<dbReference type="Pfam" id="PF02518">
    <property type="entry name" value="HATPase_c"/>
    <property type="match status" value="1"/>
</dbReference>
<dbReference type="NCBIfam" id="TIGR00229">
    <property type="entry name" value="sensory_box"/>
    <property type="match status" value="1"/>
</dbReference>
<keyword evidence="7" id="KW-0547">Nucleotide-binding</keyword>
<dbReference type="PROSITE" id="PS50109">
    <property type="entry name" value="HIS_KIN"/>
    <property type="match status" value="1"/>
</dbReference>
<keyword evidence="10" id="KW-0902">Two-component regulatory system</keyword>
<dbReference type="EMBL" id="JASVDS010000001">
    <property type="protein sequence ID" value="MDL5031005.1"/>
    <property type="molecule type" value="Genomic_DNA"/>
</dbReference>
<dbReference type="InterPro" id="IPR003661">
    <property type="entry name" value="HisK_dim/P_dom"/>
</dbReference>